<evidence type="ECO:0000313" key="4">
    <source>
        <dbReference type="Proteomes" id="UP000263377"/>
    </source>
</evidence>
<evidence type="ECO:0000256" key="2">
    <source>
        <dbReference type="SAM" id="SignalP"/>
    </source>
</evidence>
<organism evidence="3 4">
    <name type="scientific">Kitasatospora xanthocidica</name>
    <dbReference type="NCBI Taxonomy" id="83382"/>
    <lineage>
        <taxon>Bacteria</taxon>
        <taxon>Bacillati</taxon>
        <taxon>Actinomycetota</taxon>
        <taxon>Actinomycetes</taxon>
        <taxon>Kitasatosporales</taxon>
        <taxon>Streptomycetaceae</taxon>
        <taxon>Kitasatospora</taxon>
    </lineage>
</organism>
<feature type="chain" id="PRO_5039464969" evidence="2">
    <location>
        <begin position="25"/>
        <end position="397"/>
    </location>
</feature>
<name>A0A372ZXJ8_9ACTN</name>
<gene>
    <name evidence="3" type="ORF">DR950_24415</name>
</gene>
<sequence length="397" mass="40062">MNASVIARIAKIVPLAVVTAVGIAACGPTNGEASVAASAPASTPAVTSSATPGAGAVPTVPAPAAPTTEAAPTTPAPAAAAPAAGAAKAEAKPVAKAPAKPAAKPAAPKAGPAESGGSGIGITFGGLDEGGQIELNGLVSFSVTWKNNDATGTRSVAPVVATQQYEGAPCSRIIATADGTLERKDASGWKKLELSQGTGMDYVINRKDGAFTLAAGESRTIEYRMRLSTANRPGRITIEADAPVPNSTDYQGIAKAELNATVVDHKSPVVSGVTTSSPKVGTTPADFGFVVDAPQGTADLHPVVAVSSASWLTPDDVTLEVMAGGAWKPVELREACDGLTAVAPTGLEVNRRGDSAEYSFRITMKKAPQYDVEVQVGAQANGHQAARRPAFDPQGRR</sequence>
<dbReference type="RefSeq" id="WP_117488635.1">
    <property type="nucleotide sequence ID" value="NZ_QVIG01000001.1"/>
</dbReference>
<keyword evidence="2" id="KW-0732">Signal</keyword>
<accession>A0A372ZXJ8</accession>
<reference evidence="3 4" key="1">
    <citation type="submission" date="2018-08" db="EMBL/GenBank/DDBJ databases">
        <title>Diversity &amp; Physiological Properties of Lignin-Decomposing Actinobacteria from Soil.</title>
        <authorList>
            <person name="Roh S.G."/>
            <person name="Kim S.B."/>
        </authorList>
    </citation>
    <scope>NUCLEOTIDE SEQUENCE [LARGE SCALE GENOMIC DNA]</scope>
    <source>
        <strain evidence="3 4">MMS17-GH009</strain>
    </source>
</reference>
<dbReference type="AlphaFoldDB" id="A0A372ZXJ8"/>
<keyword evidence="4" id="KW-1185">Reference proteome</keyword>
<evidence type="ECO:0000256" key="1">
    <source>
        <dbReference type="SAM" id="MobiDB-lite"/>
    </source>
</evidence>
<comment type="caution">
    <text evidence="3">The sequence shown here is derived from an EMBL/GenBank/DDBJ whole genome shotgun (WGS) entry which is preliminary data.</text>
</comment>
<dbReference type="Proteomes" id="UP000263377">
    <property type="component" value="Unassembled WGS sequence"/>
</dbReference>
<feature type="signal peptide" evidence="2">
    <location>
        <begin position="1"/>
        <end position="24"/>
    </location>
</feature>
<feature type="compositionally biased region" description="Low complexity" evidence="1">
    <location>
        <begin position="65"/>
        <end position="113"/>
    </location>
</feature>
<feature type="compositionally biased region" description="Low complexity" evidence="1">
    <location>
        <begin position="43"/>
        <end position="59"/>
    </location>
</feature>
<protein>
    <submittedName>
        <fullName evidence="3">Uncharacterized protein</fullName>
    </submittedName>
</protein>
<dbReference type="EMBL" id="QVIG01000001">
    <property type="protein sequence ID" value="RGD60501.1"/>
    <property type="molecule type" value="Genomic_DNA"/>
</dbReference>
<evidence type="ECO:0000313" key="3">
    <source>
        <dbReference type="EMBL" id="RGD60501.1"/>
    </source>
</evidence>
<proteinExistence type="predicted"/>
<feature type="region of interest" description="Disordered" evidence="1">
    <location>
        <begin position="43"/>
        <end position="116"/>
    </location>
</feature>